<protein>
    <submittedName>
        <fullName evidence="1">Uncharacterized protein</fullName>
    </submittedName>
</protein>
<dbReference type="EMBL" id="BLJE01000007">
    <property type="protein sequence ID" value="GFE66987.1"/>
    <property type="molecule type" value="Genomic_DNA"/>
</dbReference>
<proteinExistence type="predicted"/>
<evidence type="ECO:0000313" key="2">
    <source>
        <dbReference type="Proteomes" id="UP000436822"/>
    </source>
</evidence>
<gene>
    <name evidence="1" type="ORF">KIN_40610</name>
</gene>
<name>A0A6N6JLZ3_9RHOB</name>
<keyword evidence="2" id="KW-1185">Reference proteome</keyword>
<evidence type="ECO:0000313" key="1">
    <source>
        <dbReference type="EMBL" id="GFE66987.1"/>
    </source>
</evidence>
<dbReference type="Proteomes" id="UP000436822">
    <property type="component" value="Unassembled WGS sequence"/>
</dbReference>
<sequence>MRHILWVSLKKCVLDPLPDWVEPHKDTGCFFDLVGITYESDSGWGNQERQVLSTFRCVSFDGIKERLGLGRKPGYWYA</sequence>
<reference evidence="1 2" key="1">
    <citation type="submission" date="2019-12" db="EMBL/GenBank/DDBJ databases">
        <title>Litoreibacter badius sp. nov., a novel bacteriochlorophyll a-containing bacterium in the genus Litoreibacter.</title>
        <authorList>
            <person name="Kanamuro M."/>
            <person name="Takabe Y."/>
            <person name="Mori K."/>
            <person name="Takaichi S."/>
            <person name="Hanada S."/>
        </authorList>
    </citation>
    <scope>NUCLEOTIDE SEQUENCE [LARGE SCALE GENOMIC DNA]</scope>
    <source>
        <strain evidence="1 2">K6</strain>
    </source>
</reference>
<comment type="caution">
    <text evidence="1">The sequence shown here is derived from an EMBL/GenBank/DDBJ whole genome shotgun (WGS) entry which is preliminary data.</text>
</comment>
<organism evidence="1 2">
    <name type="scientific">Litoreibacter roseus</name>
    <dbReference type="NCBI Taxonomy" id="2601869"/>
    <lineage>
        <taxon>Bacteria</taxon>
        <taxon>Pseudomonadati</taxon>
        <taxon>Pseudomonadota</taxon>
        <taxon>Alphaproteobacteria</taxon>
        <taxon>Rhodobacterales</taxon>
        <taxon>Roseobacteraceae</taxon>
        <taxon>Litoreibacter</taxon>
    </lineage>
</organism>
<dbReference type="AlphaFoldDB" id="A0A6N6JLZ3"/>
<accession>A0A6N6JLZ3</accession>